<sequence length="807" mass="90083">MAPIPRADFDMDNPSSDVGDSQDQDSPLRRQFSEPFRPQSTSTQISQSPEPVARKLKCDWCGKLLELPEDHSISEEDLLNFHIASDHPNSHSFEYEEGEEGEDGVDADELELDEEEALNASQFEENDDAYQVEQGDDAEGVDEAEDAEDAEDAELNEHVELAEAEEAEPGEEIEQEQGTPIASATNGDNSEVDTSKTSSVSFKIAPQTQGKLDTLEWLSNPRGAFPEDFRRRLATWQESDVKTRLPKVWNVHKPQIFSDSYDQDMAKVEATWQYVFGDKPKKKDLSEPLARPVPYKNSQVSKGQFLEINPLEELIETLRKPELLTPDELYAATEAVAAAMKTWQDEYIALDKLYIRTHRHYRAPLSSDAKREQHVGHKKRTGQPLARVAEHERDFEDRKESMLYGYKHNFFGHNLSNSVSWVPQNPFVQGGFVPTPAQARKMATKVAPDDRNPDGWAPILRDGVEFVPKLWEARREPVVKLTRKRKAVEVEPAKLEEAEDTQNESEIAEESEEDARPVKRRTRGRGGRRTTLDTYQPTEAPTSAPRGRGGSRARGRGRGRGSGRTTSARVSLDGPQSGTFASPTSYRGRGRRGASIVSSTQTHSMEGTPTSLPNISPMPEATPPPKANASMKRDATAEEMEEARRLKIANSKNPKRTKAMLDHWERFNREGRIRNPKRSKAQIESDRQDDPIKSEVLPRAPGRRRKSPSLAPIPNGNLAPKAPVGAPMSSHMGPGPTLPPLGMPQYAPPNPALPQALIQLLILLLIRLPIRLPIQACIQALIQAHILAHIQARMIIFTTVVLYDCGG</sequence>
<protein>
    <submittedName>
        <fullName evidence="2">Uncharacterized protein</fullName>
    </submittedName>
</protein>
<feature type="compositionally biased region" description="Low complexity" evidence="1">
    <location>
        <begin position="15"/>
        <end position="25"/>
    </location>
</feature>
<feature type="compositionally biased region" description="Acidic residues" evidence="1">
    <location>
        <begin position="124"/>
        <end position="154"/>
    </location>
</feature>
<reference evidence="2 3" key="1">
    <citation type="journal article" date="2023" name="IMA Fungus">
        <title>Comparative genomic study of the Penicillium genus elucidates a diverse pangenome and 15 lateral gene transfer events.</title>
        <authorList>
            <person name="Petersen C."/>
            <person name="Sorensen T."/>
            <person name="Nielsen M.R."/>
            <person name="Sondergaard T.E."/>
            <person name="Sorensen J.L."/>
            <person name="Fitzpatrick D.A."/>
            <person name="Frisvad J.C."/>
            <person name="Nielsen K.L."/>
        </authorList>
    </citation>
    <scope>NUCLEOTIDE SEQUENCE [LARGE SCALE GENOMIC DNA]</scope>
    <source>
        <strain evidence="2 3">IBT 35679</strain>
    </source>
</reference>
<dbReference type="EMBL" id="JAQIZZ010000003">
    <property type="protein sequence ID" value="KAJ5545884.1"/>
    <property type="molecule type" value="Genomic_DNA"/>
</dbReference>
<feature type="compositionally biased region" description="Basic and acidic residues" evidence="1">
    <location>
        <begin position="681"/>
        <end position="693"/>
    </location>
</feature>
<feature type="compositionally biased region" description="Acidic residues" evidence="1">
    <location>
        <begin position="162"/>
        <end position="175"/>
    </location>
</feature>
<feature type="region of interest" description="Disordered" evidence="1">
    <location>
        <begin position="649"/>
        <end position="743"/>
    </location>
</feature>
<feature type="compositionally biased region" description="Basic residues" evidence="1">
    <location>
        <begin position="549"/>
        <end position="561"/>
    </location>
</feature>
<evidence type="ECO:0000256" key="1">
    <source>
        <dbReference type="SAM" id="MobiDB-lite"/>
    </source>
</evidence>
<feature type="region of interest" description="Disordered" evidence="1">
    <location>
        <begin position="482"/>
        <end position="629"/>
    </location>
</feature>
<feature type="compositionally biased region" description="Basic and acidic residues" evidence="1">
    <location>
        <begin position="487"/>
        <end position="496"/>
    </location>
</feature>
<comment type="caution">
    <text evidence="2">The sequence shown here is derived from an EMBL/GenBank/DDBJ whole genome shotgun (WGS) entry which is preliminary data.</text>
</comment>
<feature type="compositionally biased region" description="Basic residues" evidence="1">
    <location>
        <begin position="518"/>
        <end position="528"/>
    </location>
</feature>
<dbReference type="Proteomes" id="UP001220324">
    <property type="component" value="Unassembled WGS sequence"/>
</dbReference>
<accession>A0AAD6CYX6</accession>
<feature type="region of interest" description="Disordered" evidence="1">
    <location>
        <begin position="85"/>
        <end position="205"/>
    </location>
</feature>
<evidence type="ECO:0000313" key="3">
    <source>
        <dbReference type="Proteomes" id="UP001220324"/>
    </source>
</evidence>
<gene>
    <name evidence="2" type="ORF">N7494_003469</name>
</gene>
<feature type="compositionally biased region" description="Acidic residues" evidence="1">
    <location>
        <begin position="497"/>
        <end position="513"/>
    </location>
</feature>
<dbReference type="AlphaFoldDB" id="A0AAD6CYX6"/>
<feature type="compositionally biased region" description="Polar residues" evidence="1">
    <location>
        <begin position="596"/>
        <end position="614"/>
    </location>
</feature>
<feature type="compositionally biased region" description="Polar residues" evidence="1">
    <location>
        <begin position="195"/>
        <end position="205"/>
    </location>
</feature>
<evidence type="ECO:0000313" key="2">
    <source>
        <dbReference type="EMBL" id="KAJ5545884.1"/>
    </source>
</evidence>
<feature type="compositionally biased region" description="Basic and acidic residues" evidence="1">
    <location>
        <begin position="659"/>
        <end position="673"/>
    </location>
</feature>
<proteinExistence type="predicted"/>
<feature type="compositionally biased region" description="Acidic residues" evidence="1">
    <location>
        <begin position="95"/>
        <end position="117"/>
    </location>
</feature>
<name>A0AAD6CYX6_9EURO</name>
<feature type="compositionally biased region" description="Polar residues" evidence="1">
    <location>
        <begin position="177"/>
        <end position="189"/>
    </location>
</feature>
<feature type="region of interest" description="Disordered" evidence="1">
    <location>
        <begin position="1"/>
        <end position="53"/>
    </location>
</feature>
<feature type="compositionally biased region" description="Low complexity" evidence="1">
    <location>
        <begin position="39"/>
        <end position="48"/>
    </location>
</feature>
<feature type="region of interest" description="Disordered" evidence="1">
    <location>
        <begin position="365"/>
        <end position="392"/>
    </location>
</feature>
<organism evidence="2 3">
    <name type="scientific">Penicillium frequentans</name>
    <dbReference type="NCBI Taxonomy" id="3151616"/>
    <lineage>
        <taxon>Eukaryota</taxon>
        <taxon>Fungi</taxon>
        <taxon>Dikarya</taxon>
        <taxon>Ascomycota</taxon>
        <taxon>Pezizomycotina</taxon>
        <taxon>Eurotiomycetes</taxon>
        <taxon>Eurotiomycetidae</taxon>
        <taxon>Eurotiales</taxon>
        <taxon>Aspergillaceae</taxon>
        <taxon>Penicillium</taxon>
    </lineage>
</organism>
<feature type="compositionally biased region" description="Polar residues" evidence="1">
    <location>
        <begin position="574"/>
        <end position="585"/>
    </location>
</feature>
<keyword evidence="3" id="KW-1185">Reference proteome</keyword>